<dbReference type="EMBL" id="JANIBJ010000003">
    <property type="protein sequence ID" value="MCQ8102926.1"/>
    <property type="molecule type" value="Genomic_DNA"/>
</dbReference>
<keyword evidence="9" id="KW-1185">Reference proteome</keyword>
<accession>A0ABT1TBT2</accession>
<dbReference type="PANTHER" id="PTHR44936:SF10">
    <property type="entry name" value="SENSOR PROTEIN RSTB"/>
    <property type="match status" value="1"/>
</dbReference>
<evidence type="ECO:0000256" key="4">
    <source>
        <dbReference type="ARBA" id="ARBA00022741"/>
    </source>
</evidence>
<reference evidence="8 9" key="1">
    <citation type="submission" date="2022-07" db="EMBL/GenBank/DDBJ databases">
        <title>Methylomonas rivi sp. nov., Methylomonas rosea sp. nov., Methylomonas aureus sp. nov. and Methylomonas subterranea sp. nov., four novel methanotrophs isolated from a freshwater creek and the deep terrestrial subsurface.</title>
        <authorList>
            <person name="Abin C."/>
            <person name="Sankaranarayanan K."/>
            <person name="Garner C."/>
            <person name="Sindelar R."/>
            <person name="Kotary K."/>
            <person name="Garner R."/>
            <person name="Barclay S."/>
            <person name="Lawson P."/>
            <person name="Krumholz L."/>
        </authorList>
    </citation>
    <scope>NUCLEOTIDE SEQUENCE [LARGE SCALE GENOMIC DNA]</scope>
    <source>
        <strain evidence="8 9">SURF-2</strain>
    </source>
</reference>
<evidence type="ECO:0000256" key="3">
    <source>
        <dbReference type="ARBA" id="ARBA00022679"/>
    </source>
</evidence>
<organism evidence="8 9">
    <name type="scientific">Methylomonas subterranea</name>
    <dbReference type="NCBI Taxonomy" id="2952225"/>
    <lineage>
        <taxon>Bacteria</taxon>
        <taxon>Pseudomonadati</taxon>
        <taxon>Pseudomonadota</taxon>
        <taxon>Gammaproteobacteria</taxon>
        <taxon>Methylococcales</taxon>
        <taxon>Methylococcaceae</taxon>
        <taxon>Methylomonas</taxon>
    </lineage>
</organism>
<keyword evidence="5" id="KW-0418">Kinase</keyword>
<gene>
    <name evidence="8" type="ORF">NP590_02310</name>
</gene>
<dbReference type="InterPro" id="IPR050980">
    <property type="entry name" value="2C_sensor_his_kinase"/>
</dbReference>
<dbReference type="InterPro" id="IPR043836">
    <property type="entry name" value="DHp"/>
</dbReference>
<keyword evidence="4" id="KW-0547">Nucleotide-binding</keyword>
<feature type="domain" description="Histidine kinase" evidence="7">
    <location>
        <begin position="778"/>
        <end position="982"/>
    </location>
</feature>
<dbReference type="InterPro" id="IPR003594">
    <property type="entry name" value="HATPase_dom"/>
</dbReference>
<dbReference type="PANTHER" id="PTHR44936">
    <property type="entry name" value="SENSOR PROTEIN CREC"/>
    <property type="match status" value="1"/>
</dbReference>
<keyword evidence="3" id="KW-0808">Transferase</keyword>
<dbReference type="RefSeq" id="WP_256600562.1">
    <property type="nucleotide sequence ID" value="NZ_JANIBJ010000003.1"/>
</dbReference>
<comment type="catalytic activity">
    <reaction evidence="1">
        <text>ATP + protein L-histidine = ADP + protein N-phospho-L-histidine.</text>
        <dbReference type="EC" id="2.7.13.3"/>
    </reaction>
</comment>
<dbReference type="SUPFAM" id="SSF55874">
    <property type="entry name" value="ATPase domain of HSP90 chaperone/DNA topoisomerase II/histidine kinase"/>
    <property type="match status" value="2"/>
</dbReference>
<evidence type="ECO:0000256" key="5">
    <source>
        <dbReference type="ARBA" id="ARBA00022777"/>
    </source>
</evidence>
<comment type="caution">
    <text evidence="8">The sequence shown here is derived from an EMBL/GenBank/DDBJ whole genome shotgun (WGS) entry which is preliminary data.</text>
</comment>
<dbReference type="PROSITE" id="PS50109">
    <property type="entry name" value="HIS_KIN"/>
    <property type="match status" value="1"/>
</dbReference>
<protein>
    <recommendedName>
        <fullName evidence="2">histidine kinase</fullName>
        <ecNumber evidence="2">2.7.13.3</ecNumber>
    </recommendedName>
</protein>
<dbReference type="Proteomes" id="UP001524499">
    <property type="component" value="Unassembled WGS sequence"/>
</dbReference>
<dbReference type="EC" id="2.7.13.3" evidence="2"/>
<dbReference type="Gene3D" id="3.30.565.10">
    <property type="entry name" value="Histidine kinase-like ATPase, C-terminal domain"/>
    <property type="match status" value="2"/>
</dbReference>
<evidence type="ECO:0000313" key="8">
    <source>
        <dbReference type="EMBL" id="MCQ8102926.1"/>
    </source>
</evidence>
<proteinExistence type="predicted"/>
<dbReference type="SMART" id="SM00387">
    <property type="entry name" value="HATPase_c"/>
    <property type="match status" value="1"/>
</dbReference>
<dbReference type="Pfam" id="PF19191">
    <property type="entry name" value="HEF_HK"/>
    <property type="match status" value="1"/>
</dbReference>
<dbReference type="Pfam" id="PF13589">
    <property type="entry name" value="HATPase_c_3"/>
    <property type="match status" value="1"/>
</dbReference>
<dbReference type="Pfam" id="PF02518">
    <property type="entry name" value="HATPase_c"/>
    <property type="match status" value="1"/>
</dbReference>
<evidence type="ECO:0000256" key="2">
    <source>
        <dbReference type="ARBA" id="ARBA00012438"/>
    </source>
</evidence>
<evidence type="ECO:0000259" key="7">
    <source>
        <dbReference type="PROSITE" id="PS50109"/>
    </source>
</evidence>
<sequence length="982" mass="112246">MASFKTRARAVDMLGRQQIAGIPTAISELFKNAHDAYADSVEVDFFRNDRLFVLRDDGVGMTREEFETRWLTLGTESKLGSDALSLPFVPAGKEPRTMLGEKGIGRLAIAAIGNQVLILTRAKRGDSSHSLVAAFIHWSVFECPGLNLDEIDIPVREFEFGKLPDAGDVREMVEVFRSNIDKNVRKFPPELKERIEAELDSFIVDPVEIDGYLPSKNLSLKNDGFGTHFIIFPASELLSLDLEEEIEKEKGIAPPLKKVLLGFTNTMTPDHPPPVIKPAFRDWKSDVRAYDMISEVEFFTPQDFLSADHRIAGSFDEYGQFVGSVWIYGKEFPQHVIPWREARGEKTKCGKFSIDVAVVPGMEKQSYSDPQTRALLNSKLMSIGGVYIYRNGIRILPYGGPDVDWLDFELRRNKSAAYYFFSYRRLFGVVSVNSSDNAGLKEKAGREGFSQNKAYRDLRAILKNFFLQLAADFFRENALQSDHFITTRKELERLADAREKREMQVGEKRKKLQQSLDDFFVKLDANKPAEQAAEIITDIEESIRVAKAIRDPKIAAKEFIGLESKARKRISDLKESYKITRPRGVGLNKSAERDWAKYSASIEQLNNQVFSPLEHQIGELVGREAERARIELDRRLRIEAALEDLANSSRKITRSENTATRKTLEKVGIEVHEATGKSIANVERVVSEVIRDFGKLDVTSMHDEAIVETRISLEKRILEVQEKEKDFFQYVRAQLESVDVKSNDRLDQIEALEQSNLALEEQADLDLQLTQLGMAVQIIDHEFNGNVKSIRDNLRELKAWADVNEDLRGLYRNIRANFEHLDGYLTLFKPLDRRLRREKVDIAGDEVFKFVRDLFAARFERHSVEFTATNAFLRHSFKSFPSSFYPVFVNLVDNAVFWLSDRNGARRIHFDYRNDEMLVRDTGPGIPERDRVDVFESGFTRKPGGRGLGLYISHETLKKVGFRLELLKPEGEWNTTFSIRME</sequence>
<name>A0ABT1TBT2_9GAMM</name>
<dbReference type="InterPro" id="IPR036890">
    <property type="entry name" value="HATPase_C_sf"/>
</dbReference>
<evidence type="ECO:0000313" key="9">
    <source>
        <dbReference type="Proteomes" id="UP001524499"/>
    </source>
</evidence>
<evidence type="ECO:0000256" key="6">
    <source>
        <dbReference type="ARBA" id="ARBA00022840"/>
    </source>
</evidence>
<evidence type="ECO:0000256" key="1">
    <source>
        <dbReference type="ARBA" id="ARBA00000085"/>
    </source>
</evidence>
<keyword evidence="6 8" id="KW-0067">ATP-binding</keyword>
<dbReference type="GO" id="GO:0005524">
    <property type="term" value="F:ATP binding"/>
    <property type="evidence" value="ECO:0007669"/>
    <property type="project" value="UniProtKB-KW"/>
</dbReference>
<dbReference type="InterPro" id="IPR005467">
    <property type="entry name" value="His_kinase_dom"/>
</dbReference>